<sequence length="257" mass="27492">MSAVPDFLVDLALRCADAAGAVARRHYRTRVAVDVKADTSPVTIADREVESAIRAILTAERPDDGILGEEHGSQALNAEYVWVIDPIDGTKSFITGRPLFTTLIALLHRGVPVLGIIDQPVVGDRWLGVTGRPTTLNGTPVATRPCADISLATQAATMPFHQVEFAMTQASSRYMVWGGDAYAFGLLAAGFIDLMVEAGLQPYDWAALVAVIEGAGGMITDWEGQPLRLGCNGNVVAAGDPTLHAHVLSMFQERREV</sequence>
<evidence type="ECO:0000256" key="3">
    <source>
        <dbReference type="ARBA" id="ARBA00009759"/>
    </source>
</evidence>
<dbReference type="Pfam" id="PF00459">
    <property type="entry name" value="Inositol_P"/>
    <property type="match status" value="1"/>
</dbReference>
<dbReference type="EC" id="3.1.3.25" evidence="4"/>
<keyword evidence="11" id="KW-1185">Reference proteome</keyword>
<dbReference type="RefSeq" id="WP_094452527.1">
    <property type="nucleotide sequence ID" value="NZ_NOXU01000006.1"/>
</dbReference>
<evidence type="ECO:0000256" key="8">
    <source>
        <dbReference type="ARBA" id="ARBA00022842"/>
    </source>
</evidence>
<dbReference type="InterPro" id="IPR000760">
    <property type="entry name" value="Inositol_monophosphatase-like"/>
</dbReference>
<name>A0A255Z926_9PROT</name>
<feature type="binding site" evidence="9">
    <location>
        <position position="204"/>
    </location>
    <ligand>
        <name>Mg(2+)</name>
        <dbReference type="ChEBI" id="CHEBI:18420"/>
        <label>1</label>
        <note>catalytic</note>
    </ligand>
</feature>
<comment type="similarity">
    <text evidence="3">Belongs to the inositol monophosphatase superfamily.</text>
</comment>
<dbReference type="EMBL" id="NOXU01000006">
    <property type="protein sequence ID" value="OYQ37921.1"/>
    <property type="molecule type" value="Genomic_DNA"/>
</dbReference>
<evidence type="ECO:0000256" key="2">
    <source>
        <dbReference type="ARBA" id="ARBA00001946"/>
    </source>
</evidence>
<dbReference type="CDD" id="cd01641">
    <property type="entry name" value="Bacterial_IMPase_like_1"/>
    <property type="match status" value="1"/>
</dbReference>
<feature type="binding site" evidence="9">
    <location>
        <position position="85"/>
    </location>
    <ligand>
        <name>Mg(2+)</name>
        <dbReference type="ChEBI" id="CHEBI:18420"/>
        <label>1</label>
        <note>catalytic</note>
    </ligand>
</feature>
<dbReference type="GO" id="GO:0052834">
    <property type="term" value="F:inositol monophosphate phosphatase activity"/>
    <property type="evidence" value="ECO:0007669"/>
    <property type="project" value="UniProtKB-EC"/>
</dbReference>
<accession>A0A255Z926</accession>
<dbReference type="InterPro" id="IPR051090">
    <property type="entry name" value="Inositol_monoP_superfamily"/>
</dbReference>
<dbReference type="OrthoDB" id="9785695at2"/>
<dbReference type="Gene3D" id="3.40.190.80">
    <property type="match status" value="1"/>
</dbReference>
<dbReference type="InterPro" id="IPR020583">
    <property type="entry name" value="Inositol_monoP_metal-BS"/>
</dbReference>
<evidence type="ECO:0000313" key="11">
    <source>
        <dbReference type="Proteomes" id="UP000216998"/>
    </source>
</evidence>
<comment type="caution">
    <text evidence="10">The sequence shown here is derived from an EMBL/GenBank/DDBJ whole genome shotgun (WGS) entry which is preliminary data.</text>
</comment>
<keyword evidence="7" id="KW-0378">Hydrolase</keyword>
<evidence type="ECO:0000256" key="6">
    <source>
        <dbReference type="ARBA" id="ARBA00022723"/>
    </source>
</evidence>
<dbReference type="PANTHER" id="PTHR43200">
    <property type="entry name" value="PHOSPHATASE"/>
    <property type="match status" value="1"/>
</dbReference>
<dbReference type="GO" id="GO:0000105">
    <property type="term" value="P:L-histidine biosynthetic process"/>
    <property type="evidence" value="ECO:0007669"/>
    <property type="project" value="TreeGrafter"/>
</dbReference>
<dbReference type="PRINTS" id="PR00377">
    <property type="entry name" value="IMPHPHTASES"/>
</dbReference>
<organism evidence="10 11">
    <name type="scientific">Niveispirillum lacus</name>
    <dbReference type="NCBI Taxonomy" id="1981099"/>
    <lineage>
        <taxon>Bacteria</taxon>
        <taxon>Pseudomonadati</taxon>
        <taxon>Pseudomonadota</taxon>
        <taxon>Alphaproteobacteria</taxon>
        <taxon>Rhodospirillales</taxon>
        <taxon>Azospirillaceae</taxon>
        <taxon>Niveispirillum</taxon>
    </lineage>
</organism>
<dbReference type="AlphaFoldDB" id="A0A255Z926"/>
<dbReference type="PANTHER" id="PTHR43200:SF6">
    <property type="entry name" value="3'(2'),5'-BISPHOSPHATE NUCLEOTIDASE"/>
    <property type="match status" value="1"/>
</dbReference>
<evidence type="ECO:0000256" key="7">
    <source>
        <dbReference type="ARBA" id="ARBA00022801"/>
    </source>
</evidence>
<evidence type="ECO:0000256" key="9">
    <source>
        <dbReference type="PIRSR" id="PIRSR600760-2"/>
    </source>
</evidence>
<dbReference type="FunFam" id="3.30.540.10:FF:000003">
    <property type="entry name" value="Inositol-1-monophosphatase"/>
    <property type="match status" value="1"/>
</dbReference>
<feature type="binding site" evidence="9">
    <location>
        <position position="69"/>
    </location>
    <ligand>
        <name>Mg(2+)</name>
        <dbReference type="ChEBI" id="CHEBI:18420"/>
        <label>1</label>
        <note>catalytic</note>
    </ligand>
</feature>
<dbReference type="Proteomes" id="UP000216998">
    <property type="component" value="Unassembled WGS sequence"/>
</dbReference>
<dbReference type="GO" id="GO:0046872">
    <property type="term" value="F:metal ion binding"/>
    <property type="evidence" value="ECO:0007669"/>
    <property type="project" value="UniProtKB-KW"/>
</dbReference>
<feature type="binding site" evidence="9">
    <location>
        <position position="88"/>
    </location>
    <ligand>
        <name>Mg(2+)</name>
        <dbReference type="ChEBI" id="CHEBI:18420"/>
        <label>1</label>
        <note>catalytic</note>
    </ligand>
</feature>
<protein>
    <recommendedName>
        <fullName evidence="5">Inositol-1-monophosphatase</fullName>
        <ecNumber evidence="4">3.1.3.25</ecNumber>
    </recommendedName>
</protein>
<comment type="catalytic activity">
    <reaction evidence="1">
        <text>a myo-inositol phosphate + H2O = myo-inositol + phosphate</text>
        <dbReference type="Rhea" id="RHEA:24056"/>
        <dbReference type="ChEBI" id="CHEBI:15377"/>
        <dbReference type="ChEBI" id="CHEBI:17268"/>
        <dbReference type="ChEBI" id="CHEBI:43474"/>
        <dbReference type="ChEBI" id="CHEBI:84139"/>
        <dbReference type="EC" id="3.1.3.25"/>
    </reaction>
</comment>
<dbReference type="Gene3D" id="3.30.540.10">
    <property type="entry name" value="Fructose-1,6-Bisphosphatase, subunit A, domain 1"/>
    <property type="match status" value="1"/>
</dbReference>
<dbReference type="PROSITE" id="PS00629">
    <property type="entry name" value="IMP_1"/>
    <property type="match status" value="1"/>
</dbReference>
<feature type="binding site" evidence="9">
    <location>
        <position position="87"/>
    </location>
    <ligand>
        <name>Mg(2+)</name>
        <dbReference type="ChEBI" id="CHEBI:18420"/>
        <label>1</label>
        <note>catalytic</note>
    </ligand>
</feature>
<keyword evidence="8 9" id="KW-0460">Magnesium</keyword>
<dbReference type="SUPFAM" id="SSF56655">
    <property type="entry name" value="Carbohydrate phosphatase"/>
    <property type="match status" value="1"/>
</dbReference>
<gene>
    <name evidence="10" type="ORF">CHU95_00170</name>
</gene>
<reference evidence="10 11" key="1">
    <citation type="submission" date="2017-07" db="EMBL/GenBank/DDBJ databases">
        <title>Niveispirillum cyanobacteriorum sp. nov., isolated from cyanobacterial aggregates in a eutrophic lake.</title>
        <authorList>
            <person name="Cai H."/>
        </authorList>
    </citation>
    <scope>NUCLEOTIDE SEQUENCE [LARGE SCALE GENOMIC DNA]</scope>
    <source>
        <strain evidence="11">TH1-14</strain>
    </source>
</reference>
<comment type="cofactor">
    <cofactor evidence="2 9">
        <name>Mg(2+)</name>
        <dbReference type="ChEBI" id="CHEBI:18420"/>
    </cofactor>
</comment>
<evidence type="ECO:0000256" key="4">
    <source>
        <dbReference type="ARBA" id="ARBA00013106"/>
    </source>
</evidence>
<evidence type="ECO:0000256" key="1">
    <source>
        <dbReference type="ARBA" id="ARBA00001033"/>
    </source>
</evidence>
<evidence type="ECO:0000313" key="10">
    <source>
        <dbReference type="EMBL" id="OYQ37921.1"/>
    </source>
</evidence>
<keyword evidence="6 9" id="KW-0479">Metal-binding</keyword>
<proteinExistence type="inferred from homology"/>
<evidence type="ECO:0000256" key="5">
    <source>
        <dbReference type="ARBA" id="ARBA00019784"/>
    </source>
</evidence>